<name>B1IG97_CLOBK</name>
<dbReference type="EMBL" id="CP000939">
    <property type="protein sequence ID" value="ACA46286.1"/>
    <property type="molecule type" value="Genomic_DNA"/>
</dbReference>
<dbReference type="Proteomes" id="UP000008541">
    <property type="component" value="Chromosome"/>
</dbReference>
<evidence type="ECO:0000313" key="2">
    <source>
        <dbReference type="Proteomes" id="UP000008541"/>
    </source>
</evidence>
<dbReference type="HOGENOM" id="CLU_2681100_0_0_9"/>
<organism evidence="1 2">
    <name type="scientific">Clostridium botulinum (strain Okra / Type B1)</name>
    <dbReference type="NCBI Taxonomy" id="498213"/>
    <lineage>
        <taxon>Bacteria</taxon>
        <taxon>Bacillati</taxon>
        <taxon>Bacillota</taxon>
        <taxon>Clostridia</taxon>
        <taxon>Eubacteriales</taxon>
        <taxon>Clostridiaceae</taxon>
        <taxon>Clostridium</taxon>
    </lineage>
</organism>
<sequence>MKLSKFKFDTNLGLVEIDGKRIDFVTDVNITSKSGQSFSTVTLIFEADAEVEGDILILPHLIGRKRTIEKFEDK</sequence>
<dbReference type="AlphaFoldDB" id="B1IG97"/>
<dbReference type="KEGG" id="cbb:CLD_2454"/>
<dbReference type="RefSeq" id="WP_003400248.1">
    <property type="nucleotide sequence ID" value="NC_010516.1"/>
</dbReference>
<reference evidence="1 2" key="1">
    <citation type="journal article" date="2007" name="PLoS ONE">
        <title>Analysis of the neurotoxin complex genes in Clostridium botulinum A1-A4 and B1 strains: BoNT/A3, /Ba4 and /B1 clusters are located within plasmids.</title>
        <authorList>
            <person name="Smith T.J."/>
            <person name="Hill K.K."/>
            <person name="Foley B.T."/>
            <person name="Detter J.C."/>
            <person name="Munk A.C."/>
            <person name="Bruce D.C."/>
            <person name="Doggett N.A."/>
            <person name="Smith L.A."/>
            <person name="Marks J.D."/>
            <person name="Xie G."/>
            <person name="Brettin T.S."/>
        </authorList>
    </citation>
    <scope>NUCLEOTIDE SEQUENCE [LARGE SCALE GENOMIC DNA]</scope>
    <source>
        <strain evidence="2">Okra / Type B1</strain>
    </source>
</reference>
<proteinExistence type="predicted"/>
<evidence type="ECO:0000313" key="1">
    <source>
        <dbReference type="EMBL" id="ACA46286.1"/>
    </source>
</evidence>
<protein>
    <submittedName>
        <fullName evidence="1">Uncharacterized protein</fullName>
    </submittedName>
</protein>
<gene>
    <name evidence="1" type="ordered locus">CLD_2454</name>
</gene>
<accession>B1IG97</accession>